<organism evidence="3 4">
    <name type="scientific">Gordonia phthalatica</name>
    <dbReference type="NCBI Taxonomy" id="1136941"/>
    <lineage>
        <taxon>Bacteria</taxon>
        <taxon>Bacillati</taxon>
        <taxon>Actinomycetota</taxon>
        <taxon>Actinomycetes</taxon>
        <taxon>Mycobacteriales</taxon>
        <taxon>Gordoniaceae</taxon>
        <taxon>Gordonia</taxon>
    </lineage>
</organism>
<evidence type="ECO:0000313" key="3">
    <source>
        <dbReference type="EMBL" id="ALG85160.1"/>
    </source>
</evidence>
<dbReference type="SUPFAM" id="SSF48576">
    <property type="entry name" value="Terpenoid synthases"/>
    <property type="match status" value="1"/>
</dbReference>
<dbReference type="PROSITE" id="PS01045">
    <property type="entry name" value="SQUALEN_PHYTOEN_SYN_2"/>
    <property type="match status" value="1"/>
</dbReference>
<dbReference type="OrthoDB" id="9807580at2"/>
<dbReference type="STRING" id="1136941.ACH46_12575"/>
<dbReference type="PATRIC" id="fig|1136941.3.peg.2561"/>
<evidence type="ECO:0000256" key="2">
    <source>
        <dbReference type="ARBA" id="ARBA00022679"/>
    </source>
</evidence>
<evidence type="ECO:0000256" key="1">
    <source>
        <dbReference type="ARBA" id="ARBA00004684"/>
    </source>
</evidence>
<proteinExistence type="predicted"/>
<dbReference type="SFLD" id="SFLDS00005">
    <property type="entry name" value="Isoprenoid_Synthase_Type_I"/>
    <property type="match status" value="1"/>
</dbReference>
<reference evidence="3 4" key="2">
    <citation type="journal article" date="2017" name="Int. J. Syst. Evol. Microbiol.">
        <title>Gordonia phthalatica sp. nov., a di-n-butyl phthalate-degrading bacterium isolated from activated sludge.</title>
        <authorList>
            <person name="Jin D."/>
            <person name="Kong X."/>
            <person name="Jia M."/>
            <person name="Yu X."/>
            <person name="Wang X."/>
            <person name="Zhuang X."/>
            <person name="Deng Y."/>
            <person name="Bai Z."/>
        </authorList>
    </citation>
    <scope>NUCLEOTIDE SEQUENCE [LARGE SCALE GENOMIC DNA]</scope>
    <source>
        <strain evidence="3 4">QH-11</strain>
    </source>
</reference>
<dbReference type="InterPro" id="IPR044843">
    <property type="entry name" value="Trans_IPPS_bact-type"/>
</dbReference>
<dbReference type="GO" id="GO:0051996">
    <property type="term" value="F:squalene synthase [NAD(P)H] activity"/>
    <property type="evidence" value="ECO:0007669"/>
    <property type="project" value="InterPro"/>
</dbReference>
<dbReference type="RefSeq" id="WP_062393229.1">
    <property type="nucleotide sequence ID" value="NZ_CP011853.1"/>
</dbReference>
<dbReference type="GO" id="GO:0004311">
    <property type="term" value="F:geranylgeranyl diphosphate synthase activity"/>
    <property type="evidence" value="ECO:0007669"/>
    <property type="project" value="InterPro"/>
</dbReference>
<dbReference type="SFLD" id="SFLDG01212">
    <property type="entry name" value="Phytoene_synthase_like"/>
    <property type="match status" value="1"/>
</dbReference>
<dbReference type="InterPro" id="IPR019845">
    <property type="entry name" value="Squalene/phytoene_synthase_CS"/>
</dbReference>
<dbReference type="UniPathway" id="UPA00799"/>
<dbReference type="EMBL" id="CP011853">
    <property type="protein sequence ID" value="ALG85160.1"/>
    <property type="molecule type" value="Genomic_DNA"/>
</dbReference>
<name>A0A0N9N448_9ACTN</name>
<gene>
    <name evidence="3" type="ORF">ACH46_12575</name>
</gene>
<dbReference type="CDD" id="cd00683">
    <property type="entry name" value="Trans_IPPS_HH"/>
    <property type="match status" value="1"/>
</dbReference>
<sequence length="302" mass="32204">MADVERGYALAEGITRGTGRTYYLAARLLPIAGRRAVFALYAYARLVDDVVDEPGRPDAQAARLDALESGLFAAIAGSPAVDVSDDDADVLAALADSVRRLGIPATTFDAFGRSMRMDLPGHPLFRNRYADLDELAEYTYGSAAVIGLQLLPVLGADPTDPETAAGAALLGDAFQLTNFLRDVGEDAARDRIYLPLDHLTAFGVDEATLFDDAAAGTASPPMRRAIAHLIAVNRDQYRRTGAAITALPPRTRPAICAAARSYSAILAEIEAQDHDVFAGRAVVPVRRRIGHAIVSLSGRARF</sequence>
<evidence type="ECO:0000313" key="4">
    <source>
        <dbReference type="Proteomes" id="UP000063789"/>
    </source>
</evidence>
<dbReference type="InterPro" id="IPR008949">
    <property type="entry name" value="Isoprenoid_synthase_dom_sf"/>
</dbReference>
<keyword evidence="2" id="KW-0808">Transferase</keyword>
<dbReference type="SFLD" id="SFLDG01018">
    <property type="entry name" value="Squalene/Phytoene_Synthase_Lik"/>
    <property type="match status" value="1"/>
</dbReference>
<dbReference type="Proteomes" id="UP000063789">
    <property type="component" value="Chromosome"/>
</dbReference>
<accession>A0A0N9N448</accession>
<dbReference type="KEGG" id="goq:ACH46_12575"/>
<dbReference type="GO" id="GO:0016117">
    <property type="term" value="P:carotenoid biosynthetic process"/>
    <property type="evidence" value="ECO:0007669"/>
    <property type="project" value="UniProtKB-ARBA"/>
</dbReference>
<dbReference type="InterPro" id="IPR002060">
    <property type="entry name" value="Squ/phyt_synthse"/>
</dbReference>
<comment type="pathway">
    <text evidence="1">Carotenoid biosynthesis; phytoene biosynthesis.</text>
</comment>
<dbReference type="PANTHER" id="PTHR31480">
    <property type="entry name" value="BIFUNCTIONAL LYCOPENE CYCLASE/PHYTOENE SYNTHASE"/>
    <property type="match status" value="1"/>
</dbReference>
<dbReference type="Gene3D" id="1.10.600.10">
    <property type="entry name" value="Farnesyl Diphosphate Synthase"/>
    <property type="match status" value="1"/>
</dbReference>
<reference evidence="4" key="1">
    <citation type="submission" date="2015-06" db="EMBL/GenBank/DDBJ databases">
        <title>Complete genome sequence and metabolic analysis of phthalate degradation pathway in Gordonia sp. QH-11.</title>
        <authorList>
            <person name="Jin D."/>
            <person name="Kong X."/>
            <person name="Bai Z."/>
        </authorList>
    </citation>
    <scope>NUCLEOTIDE SEQUENCE [LARGE SCALE GENOMIC DNA]</scope>
    <source>
        <strain evidence="4">QH-11</strain>
    </source>
</reference>
<protein>
    <submittedName>
        <fullName evidence="3">Phytoene synthase</fullName>
    </submittedName>
</protein>
<dbReference type="AlphaFoldDB" id="A0A0N9N448"/>
<dbReference type="InterPro" id="IPR033904">
    <property type="entry name" value="Trans_IPPS_HH"/>
</dbReference>
<keyword evidence="4" id="KW-1185">Reference proteome</keyword>
<dbReference type="Pfam" id="PF00494">
    <property type="entry name" value="SQS_PSY"/>
    <property type="match status" value="1"/>
</dbReference>